<dbReference type="PANTHER" id="PTHR43790">
    <property type="entry name" value="CARBOHYDRATE TRANSPORT ATP-BINDING PROTEIN MG119-RELATED"/>
    <property type="match status" value="1"/>
</dbReference>
<dbReference type="Pfam" id="PF00005">
    <property type="entry name" value="ABC_tran"/>
    <property type="match status" value="2"/>
</dbReference>
<feature type="domain" description="ABC transporter" evidence="10">
    <location>
        <begin position="8"/>
        <end position="244"/>
    </location>
</feature>
<evidence type="ECO:0000256" key="6">
    <source>
        <dbReference type="ARBA" id="ARBA00022741"/>
    </source>
</evidence>
<keyword evidence="8" id="KW-1278">Translocase</keyword>
<proteinExistence type="predicted"/>
<dbReference type="GO" id="GO:0005886">
    <property type="term" value="C:plasma membrane"/>
    <property type="evidence" value="ECO:0007669"/>
    <property type="project" value="UniProtKB-SubCell"/>
</dbReference>
<dbReference type="FunFam" id="3.40.50.300:FF:000127">
    <property type="entry name" value="Ribose import ATP-binding protein RbsA"/>
    <property type="match status" value="1"/>
</dbReference>
<keyword evidence="12" id="KW-1185">Reference proteome</keyword>
<gene>
    <name evidence="11" type="ORF">SAMN03080602_00867</name>
</gene>
<keyword evidence="3" id="KW-1003">Cell membrane</keyword>
<dbReference type="CDD" id="cd03216">
    <property type="entry name" value="ABC_Carb_Monos_I"/>
    <property type="match status" value="1"/>
</dbReference>
<reference evidence="12" key="1">
    <citation type="submission" date="2017-04" db="EMBL/GenBank/DDBJ databases">
        <authorList>
            <person name="Varghese N."/>
            <person name="Submissions S."/>
        </authorList>
    </citation>
    <scope>NUCLEOTIDE SEQUENCE [LARGE SCALE GENOMIC DNA]</scope>
    <source>
        <strain evidence="12">DSM 19835</strain>
    </source>
</reference>
<evidence type="ECO:0000256" key="8">
    <source>
        <dbReference type="ARBA" id="ARBA00022967"/>
    </source>
</evidence>
<accession>A0A1X7IIV5</accession>
<dbReference type="PROSITE" id="PS00211">
    <property type="entry name" value="ABC_TRANSPORTER_1"/>
    <property type="match status" value="1"/>
</dbReference>
<evidence type="ECO:0000313" key="11">
    <source>
        <dbReference type="EMBL" id="SMG14404.1"/>
    </source>
</evidence>
<keyword evidence="5" id="KW-0677">Repeat</keyword>
<dbReference type="EMBL" id="FXAO01000001">
    <property type="protein sequence ID" value="SMG14404.1"/>
    <property type="molecule type" value="Genomic_DNA"/>
</dbReference>
<comment type="subcellular location">
    <subcellularLocation>
        <location evidence="1">Cell membrane</location>
        <topology evidence="1">Peripheral membrane protein</topology>
    </subcellularLocation>
</comment>
<dbReference type="GO" id="GO:0005524">
    <property type="term" value="F:ATP binding"/>
    <property type="evidence" value="ECO:0007669"/>
    <property type="project" value="UniProtKB-KW"/>
</dbReference>
<dbReference type="InterPro" id="IPR003439">
    <property type="entry name" value="ABC_transporter-like_ATP-bd"/>
</dbReference>
<evidence type="ECO:0000256" key="5">
    <source>
        <dbReference type="ARBA" id="ARBA00022737"/>
    </source>
</evidence>
<evidence type="ECO:0000256" key="9">
    <source>
        <dbReference type="ARBA" id="ARBA00023136"/>
    </source>
</evidence>
<keyword evidence="9" id="KW-0472">Membrane</keyword>
<dbReference type="InterPro" id="IPR017871">
    <property type="entry name" value="ABC_transporter-like_CS"/>
</dbReference>
<dbReference type="STRING" id="188872.SAMN03080602_00867"/>
<keyword evidence="2" id="KW-0813">Transport</keyword>
<organism evidence="11 12">
    <name type="scientific">Arenibacter troitsensis</name>
    <dbReference type="NCBI Taxonomy" id="188872"/>
    <lineage>
        <taxon>Bacteria</taxon>
        <taxon>Pseudomonadati</taxon>
        <taxon>Bacteroidota</taxon>
        <taxon>Flavobacteriia</taxon>
        <taxon>Flavobacteriales</taxon>
        <taxon>Flavobacteriaceae</taxon>
        <taxon>Arenibacter</taxon>
    </lineage>
</organism>
<evidence type="ECO:0000256" key="1">
    <source>
        <dbReference type="ARBA" id="ARBA00004202"/>
    </source>
</evidence>
<evidence type="ECO:0000256" key="4">
    <source>
        <dbReference type="ARBA" id="ARBA00022597"/>
    </source>
</evidence>
<dbReference type="PANTHER" id="PTHR43790:SF3">
    <property type="entry name" value="D-ALLOSE IMPORT ATP-BINDING PROTEIN ALSA-RELATED"/>
    <property type="match status" value="1"/>
</dbReference>
<dbReference type="InterPro" id="IPR003593">
    <property type="entry name" value="AAA+_ATPase"/>
</dbReference>
<dbReference type="RefSeq" id="WP_217807482.1">
    <property type="nucleotide sequence ID" value="NZ_FXAO01000001.1"/>
</dbReference>
<dbReference type="PROSITE" id="PS50893">
    <property type="entry name" value="ABC_TRANSPORTER_2"/>
    <property type="match status" value="2"/>
</dbReference>
<dbReference type="GO" id="GO:0016887">
    <property type="term" value="F:ATP hydrolysis activity"/>
    <property type="evidence" value="ECO:0007669"/>
    <property type="project" value="InterPro"/>
</dbReference>
<evidence type="ECO:0000256" key="7">
    <source>
        <dbReference type="ARBA" id="ARBA00022840"/>
    </source>
</evidence>
<protein>
    <submittedName>
        <fullName evidence="11">Ribose transport system ATP-binding protein</fullName>
    </submittedName>
</protein>
<dbReference type="SUPFAM" id="SSF52540">
    <property type="entry name" value="P-loop containing nucleoside triphosphate hydrolases"/>
    <property type="match status" value="2"/>
</dbReference>
<dbReference type="AlphaFoldDB" id="A0A1X7IIV5"/>
<evidence type="ECO:0000313" key="12">
    <source>
        <dbReference type="Proteomes" id="UP000193420"/>
    </source>
</evidence>
<keyword evidence="6" id="KW-0547">Nucleotide-binding</keyword>
<feature type="domain" description="ABC transporter" evidence="10">
    <location>
        <begin position="262"/>
        <end position="505"/>
    </location>
</feature>
<dbReference type="Proteomes" id="UP000193420">
    <property type="component" value="Unassembled WGS sequence"/>
</dbReference>
<keyword evidence="7 11" id="KW-0067">ATP-binding</keyword>
<dbReference type="SMART" id="SM00382">
    <property type="entry name" value="AAA"/>
    <property type="match status" value="2"/>
</dbReference>
<sequence length="505" mass="55564">MREENIILRAENITKKFAGVTALNQVSLDVHRAKVNVIVGENGAGKSTLMKILSGVYPEYEGTLLLNGEEVNFSSPKDAMGRGIAIIHQELNLIPYLSITANIFLGREIVDSFGMLDFKKMNQITKALLARLECNVPPNTLVAKLKVGQQQQVEIAKALLEEAKVVIMDEPTSAITDAEVEVLFRIIATLKEQQVSILYISHKLDELFRIADRFIGLRDGKMVGTIENIDQAKKEDLIRLMVGRDIKNLYVKEDLPLGEEVLRVEGISLPKHTIKSEYLVKDVSFNLRRGEVLGIFGLMGAGRTELLETIFGLHSKTMVGNIYIDGQEIKITSAMDAVANGMGLVPEDRKADGLVLQMPVFKNVSMASIDQIVKNGLLNSGLETDLAKKYISNLNIKTSSPGQKSENLSGGNQQKVVLAKWLATTPKILFLDEPTRGIDVNAKNEIYHLINNLAKEGLGVLVVSSELPEIMAICDRIIVMGASRITGVFSQKEATEDKIMNAAIL</sequence>
<evidence type="ECO:0000256" key="3">
    <source>
        <dbReference type="ARBA" id="ARBA00022475"/>
    </source>
</evidence>
<evidence type="ECO:0000256" key="2">
    <source>
        <dbReference type="ARBA" id="ARBA00022448"/>
    </source>
</evidence>
<dbReference type="Gene3D" id="3.40.50.300">
    <property type="entry name" value="P-loop containing nucleotide triphosphate hydrolases"/>
    <property type="match status" value="2"/>
</dbReference>
<dbReference type="InterPro" id="IPR027417">
    <property type="entry name" value="P-loop_NTPase"/>
</dbReference>
<dbReference type="InterPro" id="IPR050107">
    <property type="entry name" value="ABC_carbohydrate_import_ATPase"/>
</dbReference>
<dbReference type="CDD" id="cd03215">
    <property type="entry name" value="ABC_Carb_Monos_II"/>
    <property type="match status" value="1"/>
</dbReference>
<evidence type="ECO:0000259" key="10">
    <source>
        <dbReference type="PROSITE" id="PS50893"/>
    </source>
</evidence>
<name>A0A1X7IIV5_9FLAO</name>
<keyword evidence="4" id="KW-0762">Sugar transport</keyword>